<protein>
    <submittedName>
        <fullName evidence="2">Uncharacterized protein</fullName>
    </submittedName>
</protein>
<feature type="non-terminal residue" evidence="2">
    <location>
        <position position="1"/>
    </location>
</feature>
<organism evidence="2">
    <name type="scientific">Anthurium amnicola</name>
    <dbReference type="NCBI Taxonomy" id="1678845"/>
    <lineage>
        <taxon>Eukaryota</taxon>
        <taxon>Viridiplantae</taxon>
        <taxon>Streptophyta</taxon>
        <taxon>Embryophyta</taxon>
        <taxon>Tracheophyta</taxon>
        <taxon>Spermatophyta</taxon>
        <taxon>Magnoliopsida</taxon>
        <taxon>Liliopsida</taxon>
        <taxon>Araceae</taxon>
        <taxon>Pothoideae</taxon>
        <taxon>Potheae</taxon>
        <taxon>Anthurium</taxon>
    </lineage>
</organism>
<name>A0A1D1ZER8_9ARAE</name>
<feature type="region of interest" description="Disordered" evidence="1">
    <location>
        <begin position="119"/>
        <end position="331"/>
    </location>
</feature>
<feature type="compositionally biased region" description="Low complexity" evidence="1">
    <location>
        <begin position="185"/>
        <end position="202"/>
    </location>
</feature>
<feature type="compositionally biased region" description="Basic and acidic residues" evidence="1">
    <location>
        <begin position="305"/>
        <end position="315"/>
    </location>
</feature>
<dbReference type="EMBL" id="GDJX01002641">
    <property type="protein sequence ID" value="JAT65295.1"/>
    <property type="molecule type" value="Transcribed_RNA"/>
</dbReference>
<sequence>HVPISPLVSVFSGGIARNGTRHSLPHALLPQLLAVLLPVSFLICRRGAAGGVEEVRGVLRPGAAALPHGPRPLLPHQHLPHLVRPVVALPPVHHPRLPPLHLRRHGALPLRPPLVVHRLPLHRPDRRQHHPLRLHRPRALRPPLLPRRLPHPPLHPAGHRRRRRRPPPPRRPPQRRLPRPHRPGGLRPGLLPRRLRLPLLHLPLHRRPHPPLRLGRQQRRRLPRGLRLPLRRPRLHGRCRGRHGAPQRRPRGGRHGERDRPRAGGAVVEPAGERLVRRGRPHRPHRDRRPLRGRLRHRGRRRLHRPGEDRRRRQEVQPQRQRRQEVPGAVAVEPRLEGLRWPQRHGLRHCTHSALFGI</sequence>
<feature type="compositionally biased region" description="Basic residues" evidence="1">
    <location>
        <begin position="119"/>
        <end position="139"/>
    </location>
</feature>
<gene>
    <name evidence="2" type="ORF">g.102237</name>
</gene>
<feature type="compositionally biased region" description="Basic residues" evidence="1">
    <location>
        <begin position="157"/>
        <end position="184"/>
    </location>
</feature>
<reference evidence="2" key="1">
    <citation type="submission" date="2015-07" db="EMBL/GenBank/DDBJ databases">
        <title>Transcriptome Assembly of Anthurium amnicola.</title>
        <authorList>
            <person name="Suzuki J."/>
        </authorList>
    </citation>
    <scope>NUCLEOTIDE SEQUENCE</scope>
</reference>
<feature type="compositionally biased region" description="Basic residues" evidence="1">
    <location>
        <begin position="203"/>
        <end position="253"/>
    </location>
</feature>
<proteinExistence type="predicted"/>
<evidence type="ECO:0000256" key="1">
    <source>
        <dbReference type="SAM" id="MobiDB-lite"/>
    </source>
</evidence>
<dbReference type="AlphaFoldDB" id="A0A1D1ZER8"/>
<evidence type="ECO:0000313" key="2">
    <source>
        <dbReference type="EMBL" id="JAT65295.1"/>
    </source>
</evidence>
<accession>A0A1D1ZER8</accession>
<feature type="compositionally biased region" description="Basic residues" evidence="1">
    <location>
        <begin position="277"/>
        <end position="304"/>
    </location>
</feature>